<sequence length="377" mass="39438">MTKKHMKKQSFSLLTLVVVSVFSTLAFAGPGAHGPNGEHLDAPVAASSGGLTRLPDGSVNVPKAAQRRMAIRTVMTNEEAHPLTAELNGRVGIDPNAGGRVQAPFAGRIEPGPKGLPVAGQHVEKGQVLLYVRPVAGAIERGNQRAQLVEIQSNRRLAEQRVKRLESLEGTVPQKEIEAARAELTSLTGREKAVSASIGGNEAITAPASGVIAAANVLNGQIVEAKDVLFDIIDPDRMVVEAVTTDPALAGRIEAATLANVPGVELSLLGAGRSLREGALPVSFRAKAKGVVLAVGQPVTVIAKLSDKVKGFAIPAEAVVRNPANEPIVWVKLSAERFIARPVETRPLDSGSVVVVKGLEPESRVVVSGAALINQIR</sequence>
<name>A0A254TDK2_9BURK</name>
<evidence type="ECO:0000313" key="5">
    <source>
        <dbReference type="EMBL" id="OWW20721.1"/>
    </source>
</evidence>
<reference evidence="5 6" key="1">
    <citation type="submission" date="2016-02" db="EMBL/GenBank/DDBJ databases">
        <authorList>
            <person name="Wen L."/>
            <person name="He K."/>
            <person name="Yang H."/>
        </authorList>
    </citation>
    <scope>NUCLEOTIDE SEQUENCE [LARGE SCALE GENOMIC DNA]</scope>
    <source>
        <strain evidence="5 6">TSA40</strain>
    </source>
</reference>
<gene>
    <name evidence="5" type="ORF">AYR66_15750</name>
</gene>
<protein>
    <recommendedName>
        <fullName evidence="4">Multidrug resistance protein MdtA-like C-terminal permuted SH3 domain-containing protein</fullName>
    </recommendedName>
</protein>
<keyword evidence="1" id="KW-0813">Transport</keyword>
<comment type="caution">
    <text evidence="5">The sequence shown here is derived from an EMBL/GenBank/DDBJ whole genome shotgun (WGS) entry which is preliminary data.</text>
</comment>
<dbReference type="SUPFAM" id="SSF111369">
    <property type="entry name" value="HlyD-like secretion proteins"/>
    <property type="match status" value="1"/>
</dbReference>
<evidence type="ECO:0000256" key="3">
    <source>
        <dbReference type="SAM" id="SignalP"/>
    </source>
</evidence>
<dbReference type="Pfam" id="PF25967">
    <property type="entry name" value="RND-MFP_C"/>
    <property type="match status" value="1"/>
</dbReference>
<feature type="chain" id="PRO_5012016050" description="Multidrug resistance protein MdtA-like C-terminal permuted SH3 domain-containing protein" evidence="3">
    <location>
        <begin position="29"/>
        <end position="377"/>
    </location>
</feature>
<organism evidence="5 6">
    <name type="scientific">Noviherbaspirillum denitrificans</name>
    <dbReference type="NCBI Taxonomy" id="1968433"/>
    <lineage>
        <taxon>Bacteria</taxon>
        <taxon>Pseudomonadati</taxon>
        <taxon>Pseudomonadota</taxon>
        <taxon>Betaproteobacteria</taxon>
        <taxon>Burkholderiales</taxon>
        <taxon>Oxalobacteraceae</taxon>
        <taxon>Noviherbaspirillum</taxon>
    </lineage>
</organism>
<dbReference type="Proteomes" id="UP000197535">
    <property type="component" value="Unassembled WGS sequence"/>
</dbReference>
<keyword evidence="6" id="KW-1185">Reference proteome</keyword>
<dbReference type="InterPro" id="IPR051909">
    <property type="entry name" value="MFP_Cation_Efflux"/>
</dbReference>
<dbReference type="AlphaFoldDB" id="A0A254TDK2"/>
<dbReference type="Gene3D" id="2.40.420.20">
    <property type="match status" value="1"/>
</dbReference>
<evidence type="ECO:0000256" key="2">
    <source>
        <dbReference type="SAM" id="MobiDB-lite"/>
    </source>
</evidence>
<keyword evidence="3" id="KW-0732">Signal</keyword>
<evidence type="ECO:0000313" key="6">
    <source>
        <dbReference type="Proteomes" id="UP000197535"/>
    </source>
</evidence>
<dbReference type="Gene3D" id="2.40.50.100">
    <property type="match status" value="1"/>
</dbReference>
<dbReference type="PANTHER" id="PTHR30097">
    <property type="entry name" value="CATION EFFLUX SYSTEM PROTEIN CUSB"/>
    <property type="match status" value="1"/>
</dbReference>
<dbReference type="Gene3D" id="1.10.287.470">
    <property type="entry name" value="Helix hairpin bin"/>
    <property type="match status" value="1"/>
</dbReference>
<evidence type="ECO:0000259" key="4">
    <source>
        <dbReference type="Pfam" id="PF25967"/>
    </source>
</evidence>
<accession>A0A254TDK2</accession>
<feature type="region of interest" description="Disordered" evidence="2">
    <location>
        <begin position="32"/>
        <end position="57"/>
    </location>
</feature>
<feature type="domain" description="Multidrug resistance protein MdtA-like C-terminal permuted SH3" evidence="4">
    <location>
        <begin position="314"/>
        <end position="370"/>
    </location>
</feature>
<dbReference type="Gene3D" id="2.40.30.170">
    <property type="match status" value="1"/>
</dbReference>
<dbReference type="EMBL" id="LSTO01000001">
    <property type="protein sequence ID" value="OWW20721.1"/>
    <property type="molecule type" value="Genomic_DNA"/>
</dbReference>
<evidence type="ECO:0000256" key="1">
    <source>
        <dbReference type="ARBA" id="ARBA00022448"/>
    </source>
</evidence>
<proteinExistence type="predicted"/>
<feature type="signal peptide" evidence="3">
    <location>
        <begin position="1"/>
        <end position="28"/>
    </location>
</feature>
<dbReference type="InterPro" id="IPR058627">
    <property type="entry name" value="MdtA-like_C"/>
</dbReference>